<evidence type="ECO:0000259" key="3">
    <source>
        <dbReference type="Pfam" id="PF08666"/>
    </source>
</evidence>
<evidence type="ECO:0000256" key="1">
    <source>
        <dbReference type="SAM" id="MobiDB-lite"/>
    </source>
</evidence>
<feature type="domain" description="SAF" evidence="3">
    <location>
        <begin position="79"/>
        <end position="129"/>
    </location>
</feature>
<evidence type="ECO:0000313" key="4">
    <source>
        <dbReference type="EMBL" id="REH31041.1"/>
    </source>
</evidence>
<dbReference type="RefSeq" id="WP_116180862.1">
    <property type="nucleotide sequence ID" value="NZ_CP144376.1"/>
</dbReference>
<dbReference type="Proteomes" id="UP000256269">
    <property type="component" value="Unassembled WGS sequence"/>
</dbReference>
<proteinExistence type="predicted"/>
<keyword evidence="2" id="KW-0472">Membrane</keyword>
<feature type="region of interest" description="Disordered" evidence="1">
    <location>
        <begin position="1"/>
        <end position="33"/>
    </location>
</feature>
<dbReference type="OrthoDB" id="3638307at2"/>
<dbReference type="AlphaFoldDB" id="A0A3E0GWE7"/>
<evidence type="ECO:0000256" key="2">
    <source>
        <dbReference type="SAM" id="Phobius"/>
    </source>
</evidence>
<comment type="caution">
    <text evidence="4">The sequence shown here is derived from an EMBL/GenBank/DDBJ whole genome shotgun (WGS) entry which is preliminary data.</text>
</comment>
<reference evidence="4 5" key="1">
    <citation type="submission" date="2018-08" db="EMBL/GenBank/DDBJ databases">
        <title>Genomic Encyclopedia of Archaeal and Bacterial Type Strains, Phase II (KMG-II): from individual species to whole genera.</title>
        <authorList>
            <person name="Goeker M."/>
        </authorList>
    </citation>
    <scope>NUCLEOTIDE SEQUENCE [LARGE SCALE GENOMIC DNA]</scope>
    <source>
        <strain evidence="4 5">DSM 45791</strain>
    </source>
</reference>
<dbReference type="EMBL" id="QUNO01000022">
    <property type="protein sequence ID" value="REH31041.1"/>
    <property type="molecule type" value="Genomic_DNA"/>
</dbReference>
<feature type="transmembrane region" description="Helical" evidence="2">
    <location>
        <begin position="40"/>
        <end position="60"/>
    </location>
</feature>
<organism evidence="4 5">
    <name type="scientific">Kutzneria buriramensis</name>
    <dbReference type="NCBI Taxonomy" id="1045776"/>
    <lineage>
        <taxon>Bacteria</taxon>
        <taxon>Bacillati</taxon>
        <taxon>Actinomycetota</taxon>
        <taxon>Actinomycetes</taxon>
        <taxon>Pseudonocardiales</taxon>
        <taxon>Pseudonocardiaceae</taxon>
        <taxon>Kutzneria</taxon>
    </lineage>
</organism>
<protein>
    <submittedName>
        <fullName evidence="4">SAF domain-containing protein</fullName>
    </submittedName>
</protein>
<dbReference type="Pfam" id="PF08666">
    <property type="entry name" value="SAF"/>
    <property type="match status" value="1"/>
</dbReference>
<feature type="region of interest" description="Disordered" evidence="1">
    <location>
        <begin position="166"/>
        <end position="188"/>
    </location>
</feature>
<feature type="compositionally biased region" description="Low complexity" evidence="1">
    <location>
        <begin position="178"/>
        <end position="188"/>
    </location>
</feature>
<keyword evidence="2" id="KW-0812">Transmembrane</keyword>
<name>A0A3E0GWE7_9PSEU</name>
<accession>A0A3E0GWE7</accession>
<keyword evidence="2" id="KW-1133">Transmembrane helix</keyword>
<dbReference type="InterPro" id="IPR013974">
    <property type="entry name" value="SAF"/>
</dbReference>
<keyword evidence="5" id="KW-1185">Reference proteome</keyword>
<sequence>MTTTTSVYSGPQPGGAPSSGPLGGAGTPAMPAPRRRRKPALFALAVALIVLGALGAVWAVNQASARVSVVGMRDTVAFGQTVQQRDLVEVQLPDDPALHPVPWSQAASLVGKRAATDLQAGSLITANAVTDQGVPPQGKDMVGVPAKSNQMPGTPLHPRDRVLLVPYSGGSGSGEQSGGASTDSGSGAGSSALSAEVYAVRAADANGVSVVDVLVQDGQGAGLAQRAAAGQIAIVLLPKQ</sequence>
<evidence type="ECO:0000313" key="5">
    <source>
        <dbReference type="Proteomes" id="UP000256269"/>
    </source>
</evidence>
<gene>
    <name evidence="4" type="ORF">BCF44_12264</name>
</gene>
<feature type="compositionally biased region" description="Low complexity" evidence="1">
    <location>
        <begin position="9"/>
        <end position="20"/>
    </location>
</feature>